<dbReference type="Gene3D" id="1.25.40.10">
    <property type="entry name" value="Tetratricopeptide repeat domain"/>
    <property type="match status" value="6"/>
</dbReference>
<dbReference type="Pfam" id="PF01535">
    <property type="entry name" value="PPR"/>
    <property type="match status" value="5"/>
</dbReference>
<dbReference type="Pfam" id="PF13041">
    <property type="entry name" value="PPR_2"/>
    <property type="match status" value="3"/>
</dbReference>
<feature type="repeat" description="PPR" evidence="2">
    <location>
        <begin position="726"/>
        <end position="760"/>
    </location>
</feature>
<dbReference type="FunFam" id="1.25.40.10:FF:000344">
    <property type="entry name" value="Pentatricopeptide repeat-containing protein"/>
    <property type="match status" value="1"/>
</dbReference>
<dbReference type="InterPro" id="IPR046848">
    <property type="entry name" value="E_motif"/>
</dbReference>
<comment type="caution">
    <text evidence="3">The sequence shown here is derived from an EMBL/GenBank/DDBJ whole genome shotgun (WGS) entry which is preliminary data.</text>
</comment>
<feature type="repeat" description="PPR" evidence="2">
    <location>
        <begin position="223"/>
        <end position="257"/>
    </location>
</feature>
<dbReference type="PANTHER" id="PTHR47926">
    <property type="entry name" value="PENTATRICOPEPTIDE REPEAT-CONTAINING PROTEIN"/>
    <property type="match status" value="1"/>
</dbReference>
<dbReference type="InterPro" id="IPR011990">
    <property type="entry name" value="TPR-like_helical_dom_sf"/>
</dbReference>
<dbReference type="EMBL" id="JANQDX010000017">
    <property type="protein sequence ID" value="KAL0908303.1"/>
    <property type="molecule type" value="Genomic_DNA"/>
</dbReference>
<evidence type="ECO:0000256" key="2">
    <source>
        <dbReference type="PROSITE-ProRule" id="PRU00708"/>
    </source>
</evidence>
<dbReference type="FunFam" id="1.25.40.10:FF:000031">
    <property type="entry name" value="Pentatricopeptide repeat-containing protein mitochondrial"/>
    <property type="match status" value="1"/>
</dbReference>
<proteinExistence type="predicted"/>
<feature type="repeat" description="PPR" evidence="2">
    <location>
        <begin position="524"/>
        <end position="558"/>
    </location>
</feature>
<dbReference type="InterPro" id="IPR002885">
    <property type="entry name" value="PPR_rpt"/>
</dbReference>
<reference evidence="3 4" key="1">
    <citation type="journal article" date="2024" name="Plant Biotechnol. J.">
        <title>Dendrobium thyrsiflorum genome and its molecular insights into genes involved in important horticultural traits.</title>
        <authorList>
            <person name="Chen B."/>
            <person name="Wang J.Y."/>
            <person name="Zheng P.J."/>
            <person name="Li K.L."/>
            <person name="Liang Y.M."/>
            <person name="Chen X.F."/>
            <person name="Zhang C."/>
            <person name="Zhao X."/>
            <person name="He X."/>
            <person name="Zhang G.Q."/>
            <person name="Liu Z.J."/>
            <person name="Xu Q."/>
        </authorList>
    </citation>
    <scope>NUCLEOTIDE SEQUENCE [LARGE SCALE GENOMIC DNA]</scope>
    <source>
        <strain evidence="3">GZMU011</strain>
    </source>
</reference>
<dbReference type="InterPro" id="IPR046960">
    <property type="entry name" value="PPR_At4g14850-like_plant"/>
</dbReference>
<dbReference type="Pfam" id="PF20431">
    <property type="entry name" value="E_motif"/>
    <property type="match status" value="1"/>
</dbReference>
<organism evidence="3 4">
    <name type="scientific">Dendrobium thyrsiflorum</name>
    <name type="common">Pinecone-like raceme dendrobium</name>
    <name type="synonym">Orchid</name>
    <dbReference type="NCBI Taxonomy" id="117978"/>
    <lineage>
        <taxon>Eukaryota</taxon>
        <taxon>Viridiplantae</taxon>
        <taxon>Streptophyta</taxon>
        <taxon>Embryophyta</taxon>
        <taxon>Tracheophyta</taxon>
        <taxon>Spermatophyta</taxon>
        <taxon>Magnoliopsida</taxon>
        <taxon>Liliopsida</taxon>
        <taxon>Asparagales</taxon>
        <taxon>Orchidaceae</taxon>
        <taxon>Epidendroideae</taxon>
        <taxon>Malaxideae</taxon>
        <taxon>Dendrobiinae</taxon>
        <taxon>Dendrobium</taxon>
    </lineage>
</organism>
<dbReference type="NCBIfam" id="TIGR00756">
    <property type="entry name" value="PPR"/>
    <property type="match status" value="4"/>
</dbReference>
<dbReference type="AlphaFoldDB" id="A0ABD0U6V2"/>
<evidence type="ECO:0000313" key="4">
    <source>
        <dbReference type="Proteomes" id="UP001552299"/>
    </source>
</evidence>
<evidence type="ECO:0008006" key="5">
    <source>
        <dbReference type="Google" id="ProtNLM"/>
    </source>
</evidence>
<dbReference type="FunFam" id="1.25.40.10:FF:000351">
    <property type="entry name" value="Pentatricopeptide repeat-containing protein"/>
    <property type="match status" value="1"/>
</dbReference>
<accession>A0ABD0U6V2</accession>
<dbReference type="Proteomes" id="UP001552299">
    <property type="component" value="Unassembled WGS sequence"/>
</dbReference>
<evidence type="ECO:0000256" key="1">
    <source>
        <dbReference type="ARBA" id="ARBA00022737"/>
    </source>
</evidence>
<feature type="repeat" description="PPR" evidence="2">
    <location>
        <begin position="625"/>
        <end position="659"/>
    </location>
</feature>
<dbReference type="PANTHER" id="PTHR47926:SF496">
    <property type="entry name" value="PENTACOTRIPEPTIDE-REPEAT REGION OF PRORP DOMAIN-CONTAINING PROTEIN"/>
    <property type="match status" value="1"/>
</dbReference>
<evidence type="ECO:0000313" key="3">
    <source>
        <dbReference type="EMBL" id="KAL0908303.1"/>
    </source>
</evidence>
<dbReference type="PROSITE" id="PS51375">
    <property type="entry name" value="PPR"/>
    <property type="match status" value="5"/>
</dbReference>
<dbReference type="Pfam" id="PF12854">
    <property type="entry name" value="PPR_1"/>
    <property type="match status" value="1"/>
</dbReference>
<name>A0ABD0U6V2_DENTH</name>
<sequence length="904" mass="99897">MHEALRNDSFSDQMRYWNSSFGSLDQTSVLRVLPFSFTLKKSPPSSNIRFHTILASSELHPRPDSNTLRELQIPENHSNCFRAQSEFVASIQLSGSRSKSGQLQDALLVLDEIHHTDPILWNVSQLSSALRTFNQSSQFDSTMRIFRIMRSAGLQPDQFAYANVILACTTMQKFNLGNLFLSLVMKVGFLTNGYVLSGLIDLFAKGGCFVKALDIFLYGYSDNVVCWNAIIAGAVRNGESWIALKLFHQMVESLCMPNGFTFSSLLGACAAVGELDVGRTMHGWIVKFNQQQDIFVGTAAVDLYAKCGDMDAAVKMFLSMPARNVVSWTALISGFVLEEDGASTLKYFIEMMRNKIDINVYTITSVLFACAKCCMANMSYQIHGLILKSALYTDPAVNAALISLYGRIGNVQMSEKVFKEGGTEMHHSNWSAMISSLVQNQYFSRALELFLQMLCEDLKPDKSCISSILSIVDCIIFGEQLHSYIVKIGLVDGLLVCSSLFTMYSKCGSIGDSYELFGQMPDKDRVAWTSMISGFARHGNAKEALQLFREMILEGIIPDDMALSGALTACNSQMFLDKGKEIHGFSFRHGLSGDTIIGSSIISIYSKCKNIESARRVFAYIQCKDQILWSSLISAYSTNNKSEEAILDFHRMTTAGLEIDPITSSSVLGACAQLFRPILGTQIHGQAIKAGLILHNSVASSLLTLYAKCGIISECRKLFDGIQNPDLTTWTTMIEGYAQHGRAKEALETFDLMKNNGMKPDSVTFVSILSACSHNGLVNEGFFYFNSMSSDYGIEPEMRHYSCMVDLLGRAGRLKEAVDLIDRMPTEPGLLVWSTLLGACRVYGDVEIGGLAKKKVLDIESYDSGAHIAASNMSADIGDWEQVVRIRSSMKGFGMKKEPGWSAL</sequence>
<keyword evidence="1" id="KW-0677">Repeat</keyword>
<gene>
    <name evidence="3" type="ORF">M5K25_022792</name>
</gene>
<feature type="repeat" description="PPR" evidence="2">
    <location>
        <begin position="426"/>
        <end position="460"/>
    </location>
</feature>
<dbReference type="FunFam" id="1.25.40.10:FF:001093">
    <property type="entry name" value="Pentatricopeptide repeat-containing protein At2g34400"/>
    <property type="match status" value="1"/>
</dbReference>
<keyword evidence="4" id="KW-1185">Reference proteome</keyword>
<protein>
    <recommendedName>
        <fullName evidence="5">Pentatricopeptide repeat-containing protein</fullName>
    </recommendedName>
</protein>